<proteinExistence type="predicted"/>
<keyword evidence="2" id="KW-1185">Reference proteome</keyword>
<dbReference type="EMBL" id="CP012850">
    <property type="protein sequence ID" value="ALI36265.1"/>
    <property type="molecule type" value="Genomic_DNA"/>
</dbReference>
<dbReference type="Proteomes" id="UP000058925">
    <property type="component" value="Chromosome"/>
</dbReference>
<dbReference type="KEGG" id="taa:NMY3_02064"/>
<dbReference type="AlphaFoldDB" id="A0A654LYE8"/>
<organism evidence="1 2">
    <name type="scientific">Candidatus Nitrosocosmicus oleophilus</name>
    <dbReference type="NCBI Taxonomy" id="1353260"/>
    <lineage>
        <taxon>Archaea</taxon>
        <taxon>Nitrososphaerota</taxon>
        <taxon>Nitrososphaeria</taxon>
        <taxon>Nitrososphaerales</taxon>
        <taxon>Nitrososphaeraceae</taxon>
        <taxon>Candidatus Nitrosocosmicus</taxon>
    </lineage>
</organism>
<evidence type="ECO:0000313" key="2">
    <source>
        <dbReference type="Proteomes" id="UP000058925"/>
    </source>
</evidence>
<sequence length="40" mass="4583">MDIEARQKAKPNPWKAENTIIILSGISLEDGWTNYYFGVI</sequence>
<gene>
    <name evidence="1" type="ORF">NMY3_02064</name>
</gene>
<accession>A0A654LYE8</accession>
<protein>
    <submittedName>
        <fullName evidence="1">Uncharacterized protein</fullName>
    </submittedName>
</protein>
<name>A0A654LYE8_9ARCH</name>
<evidence type="ECO:0000313" key="1">
    <source>
        <dbReference type="EMBL" id="ALI36265.1"/>
    </source>
</evidence>
<reference evidence="2" key="1">
    <citation type="submission" date="2015-10" db="EMBL/GenBank/DDBJ databases">
        <title>Niche specialization of a soil ammonia-oxidizing archaeon, Candidatus Nitrosocosmicus oleophilus.</title>
        <authorList>
            <person name="Jung M.-Y."/>
            <person name="Rhee S.-K."/>
        </authorList>
    </citation>
    <scope>NUCLEOTIDE SEQUENCE [LARGE SCALE GENOMIC DNA]</scope>
    <source>
        <strain evidence="2">MY3</strain>
    </source>
</reference>